<dbReference type="AlphaFoldDB" id="W3XR14"/>
<protein>
    <submittedName>
        <fullName evidence="2">Uncharacterized protein</fullName>
    </submittedName>
</protein>
<dbReference type="STRING" id="1229662.W3XR14"/>
<proteinExistence type="predicted"/>
<reference evidence="3" key="1">
    <citation type="journal article" date="2015" name="BMC Genomics">
        <title>Genomic and transcriptomic analysis of the endophytic fungus Pestalotiopsis fici reveals its lifestyle and high potential for synthesis of natural products.</title>
        <authorList>
            <person name="Wang X."/>
            <person name="Zhang X."/>
            <person name="Liu L."/>
            <person name="Xiang M."/>
            <person name="Wang W."/>
            <person name="Sun X."/>
            <person name="Che Y."/>
            <person name="Guo L."/>
            <person name="Liu G."/>
            <person name="Guo L."/>
            <person name="Wang C."/>
            <person name="Yin W.B."/>
            <person name="Stadler M."/>
            <person name="Zhang X."/>
            <person name="Liu X."/>
        </authorList>
    </citation>
    <scope>NUCLEOTIDE SEQUENCE [LARGE SCALE GENOMIC DNA]</scope>
    <source>
        <strain evidence="3">W106-1 / CGMCC3.15140</strain>
    </source>
</reference>
<dbReference type="KEGG" id="pfy:PFICI_01785"/>
<dbReference type="eggNOG" id="ENOG502S22Q">
    <property type="taxonomic scope" value="Eukaryota"/>
</dbReference>
<dbReference type="InterPro" id="IPR022185">
    <property type="entry name" value="DUF3712"/>
</dbReference>
<dbReference type="OMA" id="AYPKIAQ"/>
<dbReference type="HOGENOM" id="CLU_035244_1_1_1"/>
<dbReference type="PANTHER" id="PTHR35895:SF1">
    <property type="entry name" value="LIPID-BINDING SERUM GLYCOPROTEIN C-TERMINAL DOMAIN-CONTAINING PROTEIN"/>
    <property type="match status" value="1"/>
</dbReference>
<keyword evidence="3" id="KW-1185">Reference proteome</keyword>
<dbReference type="Proteomes" id="UP000030651">
    <property type="component" value="Unassembled WGS sequence"/>
</dbReference>
<dbReference type="InParanoid" id="W3XR14"/>
<evidence type="ECO:0000256" key="1">
    <source>
        <dbReference type="SAM" id="Phobius"/>
    </source>
</evidence>
<dbReference type="OrthoDB" id="10039566at2759"/>
<dbReference type="PANTHER" id="PTHR35895">
    <property type="entry name" value="CHROMOSOME 16, WHOLE GENOME SHOTGUN SEQUENCE"/>
    <property type="match status" value="1"/>
</dbReference>
<accession>W3XR14</accession>
<dbReference type="RefSeq" id="XP_007828557.1">
    <property type="nucleotide sequence ID" value="XM_007830366.1"/>
</dbReference>
<dbReference type="InterPro" id="IPR046368">
    <property type="entry name" value="Tag1"/>
</dbReference>
<gene>
    <name evidence="2" type="ORF">PFICI_01785</name>
</gene>
<name>W3XR14_PESFW</name>
<dbReference type="Pfam" id="PF12505">
    <property type="entry name" value="DUF3712"/>
    <property type="match status" value="1"/>
</dbReference>
<dbReference type="EMBL" id="KI912109">
    <property type="protein sequence ID" value="ETS87957.1"/>
    <property type="molecule type" value="Genomic_DNA"/>
</dbReference>
<keyword evidence="1" id="KW-0812">Transmembrane</keyword>
<feature type="transmembrane region" description="Helical" evidence="1">
    <location>
        <begin position="23"/>
        <end position="46"/>
    </location>
</feature>
<keyword evidence="1" id="KW-1133">Transmembrane helix</keyword>
<dbReference type="GeneID" id="19266798"/>
<keyword evidence="1" id="KW-0472">Membrane</keyword>
<evidence type="ECO:0000313" key="2">
    <source>
        <dbReference type="EMBL" id="ETS87957.1"/>
    </source>
</evidence>
<sequence>MSDYKNGTAGGSKAKRGHCKRFWWVYLLVLIVIIVIVVPCIILIAVPKMAQSKVNDAKLTIDGVAVTQTEAGSFNLAINSTITTDGSAHATIAGFNGTMWLLDTDGPVAFTSIEFPETSSDAVVPVNISQIVTIDHLDELTTFNQRLLTNETVNVRVNGSTTVRVSGIARDYPITFSKDIAFAGFKSFAGINVTNPKVGLTQTKNFNATAIIPNPTLWSVDVGNTSFSTYFNNTKIGVTNITNMVLQPGDNEFPIEGDISQLVIVNALIQQPYCSNGGVLPFAITGDSVVNNNESIPWLANALSAFNVSLNIEIGAAVKSAGIPLSCADATNSTKLRV</sequence>
<organism evidence="2 3">
    <name type="scientific">Pestalotiopsis fici (strain W106-1 / CGMCC3.15140)</name>
    <dbReference type="NCBI Taxonomy" id="1229662"/>
    <lineage>
        <taxon>Eukaryota</taxon>
        <taxon>Fungi</taxon>
        <taxon>Dikarya</taxon>
        <taxon>Ascomycota</taxon>
        <taxon>Pezizomycotina</taxon>
        <taxon>Sordariomycetes</taxon>
        <taxon>Xylariomycetidae</taxon>
        <taxon>Amphisphaeriales</taxon>
        <taxon>Sporocadaceae</taxon>
        <taxon>Pestalotiopsis</taxon>
    </lineage>
</organism>
<evidence type="ECO:0000313" key="3">
    <source>
        <dbReference type="Proteomes" id="UP000030651"/>
    </source>
</evidence>
<dbReference type="GO" id="GO:0000329">
    <property type="term" value="C:fungal-type vacuole membrane"/>
    <property type="evidence" value="ECO:0007669"/>
    <property type="project" value="InterPro"/>
</dbReference>